<dbReference type="OrthoDB" id="9789979at2"/>
<dbReference type="Gene3D" id="3.40.50.410">
    <property type="entry name" value="von Willebrand factor, type A domain"/>
    <property type="match status" value="1"/>
</dbReference>
<keyword evidence="3" id="KW-1185">Reference proteome</keyword>
<dbReference type="InterPro" id="IPR036465">
    <property type="entry name" value="vWFA_dom_sf"/>
</dbReference>
<evidence type="ECO:0000313" key="2">
    <source>
        <dbReference type="EMBL" id="ASF46020.1"/>
    </source>
</evidence>
<dbReference type="PANTHER" id="PTHR30634">
    <property type="entry name" value="OUTER MEMBRANE LOLAB LIPOPROTEIN INSERTION APPARATUS"/>
    <property type="match status" value="1"/>
</dbReference>
<dbReference type="RefSeq" id="WP_088618894.1">
    <property type="nucleotide sequence ID" value="NZ_CP022129.1"/>
</dbReference>
<dbReference type="Proteomes" id="UP000197019">
    <property type="component" value="Chromosome"/>
</dbReference>
<dbReference type="KEGG" id="mpsy:CEK71_07945"/>
<dbReference type="InterPro" id="IPR050458">
    <property type="entry name" value="LolB"/>
</dbReference>
<accession>A0A1Z4BXP3</accession>
<evidence type="ECO:0000259" key="1">
    <source>
        <dbReference type="SMART" id="SM00327"/>
    </source>
</evidence>
<dbReference type="PANTHER" id="PTHR30634:SF16">
    <property type="entry name" value="OUTER-MEMBRANE LIPOPROTEIN LOLB"/>
    <property type="match status" value="1"/>
</dbReference>
<reference evidence="2 3" key="1">
    <citation type="submission" date="2017-06" db="EMBL/GenBank/DDBJ databases">
        <title>Genome Sequencing of the methanotroph Methylovulum psychrotolerants str. HV10-M2 isolated from a high-altitude environment.</title>
        <authorList>
            <person name="Mateos-Rivera A."/>
        </authorList>
    </citation>
    <scope>NUCLEOTIDE SEQUENCE [LARGE SCALE GENOMIC DNA]</scope>
    <source>
        <strain evidence="2 3">HV10_M2</strain>
    </source>
</reference>
<protein>
    <recommendedName>
        <fullName evidence="1">VWFA domain-containing protein</fullName>
    </recommendedName>
</protein>
<evidence type="ECO:0000313" key="3">
    <source>
        <dbReference type="Proteomes" id="UP000197019"/>
    </source>
</evidence>
<dbReference type="SUPFAM" id="SSF53300">
    <property type="entry name" value="vWA-like"/>
    <property type="match status" value="1"/>
</dbReference>
<name>A0A1Z4BXP3_9GAMM</name>
<dbReference type="Pfam" id="PF05762">
    <property type="entry name" value="VWA_CoxE"/>
    <property type="match status" value="1"/>
</dbReference>
<gene>
    <name evidence="2" type="ORF">CEK71_07945</name>
</gene>
<dbReference type="SMART" id="SM00327">
    <property type="entry name" value="VWA"/>
    <property type="match status" value="1"/>
</dbReference>
<dbReference type="EMBL" id="CP022129">
    <property type="protein sequence ID" value="ASF46020.1"/>
    <property type="molecule type" value="Genomic_DNA"/>
</dbReference>
<proteinExistence type="predicted"/>
<sequence length="382" mass="41892">MAELDERQKRWRLLLGGDSQTGLGKDDIQLDNLLNALYQDGSEPRSAGLGASAPKVSRWLGDIRKRFPANVVRVLQKDAFERLNMRAMLLQPEMLAGVEADIHLVATLISLKHLVPAQSRDTARQLVKKLVDELLQRLRSKTEQALRGSLNRAARRNRPLPGDIDWGRTIRANLKHYQPDYKSIIPERLIGYGRKKPQNLKEVLLCVDQSGSMATSVIYASIFAAVMASIPALKTQLVVFDTAVVDLTEQLADPVEVLFGVQLGGGTDINRAVTYCQQRIGNPRATSLILITDLYEGGDAKALVARIAELKNNGVQVITLLALNDDGAPSYDPHLAQAFANLGVPTFACTPDKFPDLMATALNGGDIGLWAAKEEVVMQRQG</sequence>
<dbReference type="InterPro" id="IPR008912">
    <property type="entry name" value="Uncharacterised_CoxE"/>
</dbReference>
<feature type="domain" description="VWFA" evidence="1">
    <location>
        <begin position="200"/>
        <end position="359"/>
    </location>
</feature>
<organism evidence="2 3">
    <name type="scientific">Methylovulum psychrotolerans</name>
    <dbReference type="NCBI Taxonomy" id="1704499"/>
    <lineage>
        <taxon>Bacteria</taxon>
        <taxon>Pseudomonadati</taxon>
        <taxon>Pseudomonadota</taxon>
        <taxon>Gammaproteobacteria</taxon>
        <taxon>Methylococcales</taxon>
        <taxon>Methylococcaceae</taxon>
        <taxon>Methylovulum</taxon>
    </lineage>
</organism>
<dbReference type="InterPro" id="IPR002035">
    <property type="entry name" value="VWF_A"/>
</dbReference>
<dbReference type="AlphaFoldDB" id="A0A1Z4BXP3"/>
<dbReference type="CDD" id="cd01462">
    <property type="entry name" value="VWA_YIEM_type"/>
    <property type="match status" value="1"/>
</dbReference>